<sequence>MRKIFILQVIALLSSLTLQAQHKQQFDLDAPAVKVKNSRYNAIKLIDIRNDTTNIGFVQTGMLNRRALVVPGKPLVNQLSGLLNSITDSSATHNELLMELRQFSFAEMTGAMSEKGYCCLRAGLYTKVADKYWLIGAIDTLVQVKGMVDVTKALLKTGGETLCNFIAYNLLKQPEGTEAFTVHEILNIDSVEKSRIKLYNVSAYKDGLYTTYKQFMDQEPDKQIVVDGYEIYPDAVKAKDKDNKLRKVKSQSIYAIVYNGQPYIASRDEYSPLKKVGSDFLFTGNAKVSPSMGEQVTASMMLGLLGSLMVSNAEGRFEMKIDHKNGSFIKLKEIIEPEKPAYSE</sequence>
<reference evidence="2 3" key="1">
    <citation type="submission" date="2024-09" db="EMBL/GenBank/DDBJ databases">
        <authorList>
            <person name="Sun Q."/>
            <person name="Mori K."/>
        </authorList>
    </citation>
    <scope>NUCLEOTIDE SEQUENCE [LARGE SCALE GENOMIC DNA]</scope>
    <source>
        <strain evidence="2 3">NCAIM B.02415</strain>
    </source>
</reference>
<organism evidence="2 3">
    <name type="scientific">Mucilaginibacter angelicae</name>
    <dbReference type="NCBI Taxonomy" id="869718"/>
    <lineage>
        <taxon>Bacteria</taxon>
        <taxon>Pseudomonadati</taxon>
        <taxon>Bacteroidota</taxon>
        <taxon>Sphingobacteriia</taxon>
        <taxon>Sphingobacteriales</taxon>
        <taxon>Sphingobacteriaceae</taxon>
        <taxon>Mucilaginibacter</taxon>
    </lineage>
</organism>
<feature type="chain" id="PRO_5045179751" evidence="1">
    <location>
        <begin position="21"/>
        <end position="344"/>
    </location>
</feature>
<feature type="signal peptide" evidence="1">
    <location>
        <begin position="1"/>
        <end position="20"/>
    </location>
</feature>
<comment type="caution">
    <text evidence="2">The sequence shown here is derived from an EMBL/GenBank/DDBJ whole genome shotgun (WGS) entry which is preliminary data.</text>
</comment>
<keyword evidence="1" id="KW-0732">Signal</keyword>
<name>A0ABV6LHU3_9SPHI</name>
<protein>
    <submittedName>
        <fullName evidence="2">Uncharacterized protein</fullName>
    </submittedName>
</protein>
<dbReference type="EMBL" id="JBHLTS010000080">
    <property type="protein sequence ID" value="MFC0519003.1"/>
    <property type="molecule type" value="Genomic_DNA"/>
</dbReference>
<evidence type="ECO:0000256" key="1">
    <source>
        <dbReference type="SAM" id="SignalP"/>
    </source>
</evidence>
<keyword evidence="3" id="KW-1185">Reference proteome</keyword>
<gene>
    <name evidence="2" type="ORF">ACFFGT_32615</name>
</gene>
<evidence type="ECO:0000313" key="2">
    <source>
        <dbReference type="EMBL" id="MFC0519003.1"/>
    </source>
</evidence>
<evidence type="ECO:0000313" key="3">
    <source>
        <dbReference type="Proteomes" id="UP001589828"/>
    </source>
</evidence>
<accession>A0ABV6LHU3</accession>
<proteinExistence type="predicted"/>
<dbReference type="RefSeq" id="WP_377026704.1">
    <property type="nucleotide sequence ID" value="NZ_JBHLTS010000080.1"/>
</dbReference>
<dbReference type="Proteomes" id="UP001589828">
    <property type="component" value="Unassembled WGS sequence"/>
</dbReference>